<keyword evidence="3 6" id="KW-1133">Transmembrane helix</keyword>
<dbReference type="Pfam" id="PF20684">
    <property type="entry name" value="Fung_rhodopsin"/>
    <property type="match status" value="1"/>
</dbReference>
<feature type="transmembrane region" description="Helical" evidence="6">
    <location>
        <begin position="204"/>
        <end position="222"/>
    </location>
</feature>
<name>A0A7U2FGP8_PHANO</name>
<keyword evidence="2 6" id="KW-0812">Transmembrane</keyword>
<evidence type="ECO:0000256" key="5">
    <source>
        <dbReference type="ARBA" id="ARBA00038359"/>
    </source>
</evidence>
<comment type="similarity">
    <text evidence="5">Belongs to the SAT4 family.</text>
</comment>
<reference evidence="9" key="1">
    <citation type="journal article" date="2021" name="BMC Genomics">
        <title>Chromosome-level genome assembly and manually-curated proteome of model necrotroph Parastagonospora nodorum Sn15 reveals a genome-wide trove of candidate effector homologs, and redundancy of virulence-related functions within an accessory chromosome.</title>
        <authorList>
            <person name="Bertazzoni S."/>
            <person name="Jones D.A.B."/>
            <person name="Phan H.T."/>
            <person name="Tan K.-C."/>
            <person name="Hane J.K."/>
        </authorList>
    </citation>
    <scope>NUCLEOTIDE SEQUENCE [LARGE SCALE GENOMIC DNA]</scope>
    <source>
        <strain evidence="9">SN15 / ATCC MYA-4574 / FGSC 10173)</strain>
    </source>
</reference>
<feature type="transmembrane region" description="Helical" evidence="6">
    <location>
        <begin position="170"/>
        <end position="192"/>
    </location>
</feature>
<evidence type="ECO:0000256" key="4">
    <source>
        <dbReference type="ARBA" id="ARBA00023136"/>
    </source>
</evidence>
<evidence type="ECO:0000313" key="8">
    <source>
        <dbReference type="EMBL" id="QRD04967.1"/>
    </source>
</evidence>
<feature type="domain" description="Rhodopsin" evidence="7">
    <location>
        <begin position="30"/>
        <end position="266"/>
    </location>
</feature>
<comment type="subcellular location">
    <subcellularLocation>
        <location evidence="1">Membrane</location>
        <topology evidence="1">Multi-pass membrane protein</topology>
    </subcellularLocation>
</comment>
<gene>
    <name evidence="8" type="ORF">JI435_108850</name>
</gene>
<accession>A0A7U2FGP8</accession>
<dbReference type="AlphaFoldDB" id="A0A7U2FGP8"/>
<evidence type="ECO:0000256" key="1">
    <source>
        <dbReference type="ARBA" id="ARBA00004141"/>
    </source>
</evidence>
<feature type="transmembrane region" description="Helical" evidence="6">
    <location>
        <begin position="92"/>
        <end position="113"/>
    </location>
</feature>
<keyword evidence="9" id="KW-1185">Reference proteome</keyword>
<dbReference type="PANTHER" id="PTHR33048">
    <property type="entry name" value="PTH11-LIKE INTEGRAL MEMBRANE PROTEIN (AFU_ORTHOLOGUE AFUA_5G11245)"/>
    <property type="match status" value="1"/>
</dbReference>
<protein>
    <recommendedName>
        <fullName evidence="7">Rhodopsin domain-containing protein</fullName>
    </recommendedName>
</protein>
<evidence type="ECO:0000313" key="9">
    <source>
        <dbReference type="Proteomes" id="UP000663193"/>
    </source>
</evidence>
<dbReference type="PANTHER" id="PTHR33048:SF143">
    <property type="entry name" value="EXTRACELLULAR MEMBRANE PROTEIN CFEM DOMAIN-CONTAINING PROTEIN-RELATED"/>
    <property type="match status" value="1"/>
</dbReference>
<dbReference type="Proteomes" id="UP000663193">
    <property type="component" value="Chromosome 18"/>
</dbReference>
<evidence type="ECO:0000256" key="3">
    <source>
        <dbReference type="ARBA" id="ARBA00022989"/>
    </source>
</evidence>
<dbReference type="EMBL" id="CP069040">
    <property type="protein sequence ID" value="QRD04967.1"/>
    <property type="molecule type" value="Genomic_DNA"/>
</dbReference>
<feature type="transmembrane region" description="Helical" evidence="6">
    <location>
        <begin position="242"/>
        <end position="261"/>
    </location>
</feature>
<organism evidence="8 9">
    <name type="scientific">Phaeosphaeria nodorum (strain SN15 / ATCC MYA-4574 / FGSC 10173)</name>
    <name type="common">Glume blotch fungus</name>
    <name type="synonym">Parastagonospora nodorum</name>
    <dbReference type="NCBI Taxonomy" id="321614"/>
    <lineage>
        <taxon>Eukaryota</taxon>
        <taxon>Fungi</taxon>
        <taxon>Dikarya</taxon>
        <taxon>Ascomycota</taxon>
        <taxon>Pezizomycotina</taxon>
        <taxon>Dothideomycetes</taxon>
        <taxon>Pleosporomycetidae</taxon>
        <taxon>Pleosporales</taxon>
        <taxon>Pleosporineae</taxon>
        <taxon>Phaeosphaeriaceae</taxon>
        <taxon>Parastagonospora</taxon>
    </lineage>
</organism>
<dbReference type="OMA" id="WAHAGIN"/>
<dbReference type="VEuPathDB" id="FungiDB:JI435_108850"/>
<feature type="transmembrane region" description="Helical" evidence="6">
    <location>
        <begin position="125"/>
        <end position="150"/>
    </location>
</feature>
<dbReference type="OrthoDB" id="2496787at2759"/>
<evidence type="ECO:0000259" key="7">
    <source>
        <dbReference type="Pfam" id="PF20684"/>
    </source>
</evidence>
<feature type="transmembrane region" description="Helical" evidence="6">
    <location>
        <begin position="44"/>
        <end position="63"/>
    </location>
</feature>
<evidence type="ECO:0000256" key="2">
    <source>
        <dbReference type="ARBA" id="ARBA00022692"/>
    </source>
</evidence>
<proteinExistence type="inferred from homology"/>
<dbReference type="GO" id="GO:0016020">
    <property type="term" value="C:membrane"/>
    <property type="evidence" value="ECO:0007669"/>
    <property type="project" value="UniProtKB-SubCell"/>
</dbReference>
<keyword evidence="4 6" id="KW-0472">Membrane</keyword>
<sequence length="339" mass="37573">MCGAPVRDITDITPIMTGVFGGLAILGVAIRCVATKGAFALDDIFAVAALIVALPMGILEFVMSSDGFGKDLWTIPPANIYRIAQFTWLTEIFYVMAVALTKMSFLCFCLRVFPRRELRSTLYTLLAVSTAYGLAFTLTCIFNCTPISYIWQNWDGEHSGKCINFHIFGWAHAGINIALDVVIIGVPIPELLRLSMSVRKKVQVVLMFSIGAFATIISIIRLQSLVQFASSTNPTYDNVPAAYWSVLEAFVGIFCICMPAMRRFLRCVAPDYFGSTKEDSRYKQHENTNIVWATIPSRSRLRPNLTGSGITKTVDTQVESQSNDDDEIEFVMVHGKGRA</sequence>
<evidence type="ECO:0000256" key="6">
    <source>
        <dbReference type="SAM" id="Phobius"/>
    </source>
</evidence>
<dbReference type="InterPro" id="IPR052337">
    <property type="entry name" value="SAT4-like"/>
</dbReference>
<dbReference type="InterPro" id="IPR049326">
    <property type="entry name" value="Rhodopsin_dom_fungi"/>
</dbReference>
<feature type="transmembrane region" description="Helical" evidence="6">
    <location>
        <begin position="12"/>
        <end position="32"/>
    </location>
</feature>